<organism evidence="3 4">
    <name type="scientific">Sulfuricaulis limicola</name>
    <dbReference type="NCBI Taxonomy" id="1620215"/>
    <lineage>
        <taxon>Bacteria</taxon>
        <taxon>Pseudomonadati</taxon>
        <taxon>Pseudomonadota</taxon>
        <taxon>Gammaproteobacteria</taxon>
        <taxon>Acidiferrobacterales</taxon>
        <taxon>Acidiferrobacteraceae</taxon>
        <taxon>Sulfuricaulis</taxon>
    </lineage>
</organism>
<feature type="transmembrane region" description="Helical" evidence="1">
    <location>
        <begin position="393"/>
        <end position="413"/>
    </location>
</feature>
<keyword evidence="1" id="KW-0472">Membrane</keyword>
<feature type="signal peptide" evidence="2">
    <location>
        <begin position="1"/>
        <end position="27"/>
    </location>
</feature>
<evidence type="ECO:0000313" key="3">
    <source>
        <dbReference type="EMBL" id="BAV33881.1"/>
    </source>
</evidence>
<keyword evidence="2" id="KW-0732">Signal</keyword>
<accession>A0A1B4XGF9</accession>
<proteinExistence type="predicted"/>
<keyword evidence="4" id="KW-1185">Reference proteome</keyword>
<gene>
    <name evidence="3" type="ORF">SCL_1576</name>
</gene>
<dbReference type="Proteomes" id="UP000243180">
    <property type="component" value="Chromosome"/>
</dbReference>
<keyword evidence="1" id="KW-0812">Transmembrane</keyword>
<evidence type="ECO:0000256" key="1">
    <source>
        <dbReference type="SAM" id="Phobius"/>
    </source>
</evidence>
<keyword evidence="1" id="KW-1133">Transmembrane helix</keyword>
<dbReference type="KEGG" id="slim:SCL_1576"/>
<evidence type="ECO:0000313" key="4">
    <source>
        <dbReference type="Proteomes" id="UP000243180"/>
    </source>
</evidence>
<feature type="chain" id="PRO_5008572385" description="PEP-CTERM protein-sorting domain-containing protein" evidence="2">
    <location>
        <begin position="28"/>
        <end position="419"/>
    </location>
</feature>
<dbReference type="AlphaFoldDB" id="A0A1B4XGF9"/>
<sequence length="419" mass="44218">MKDVTRKTLASGIGAALVSMVSPVLMAATPTTWTTTIDPTISSGTTGAITFNDWGYTGPTGVGANDFQVGSGFDASRIGQVQHVITNNPDGITRDAPYDAYRELTDSTTSSSPYPRANMDGAVNFYQWAYTTPVNSTFSNMQIDKAGNYNIGKSDMSFGFYDVFKYSDTAGIKASTTKDTFFNFQPYAISDAQGWCGSVLNADPNGVGIMAGQVTFDFAMDVYYDYGTNPGTFSSTQLIPGFVMRSYGDYVVTTTTVEGVPMNFSGSAVMNNSNPAINPLDANGVVSGAALDPAYQNLVSFLGAGVVPAGVWVSADSFNPDGSRKMRTDSNPTTGASGQRWDVTIVPAGTPGAVWHSNAFGGYAFMLRADGSRTLDFIAPTGHSDYVSTASVVPVPAAAWLFGSGLLGLMGVARRRRSS</sequence>
<name>A0A1B4XGF9_9GAMM</name>
<dbReference type="InParanoid" id="A0A1B4XGF9"/>
<dbReference type="EMBL" id="AP014879">
    <property type="protein sequence ID" value="BAV33881.1"/>
    <property type="molecule type" value="Genomic_DNA"/>
</dbReference>
<protein>
    <recommendedName>
        <fullName evidence="5">PEP-CTERM protein-sorting domain-containing protein</fullName>
    </recommendedName>
</protein>
<evidence type="ECO:0000256" key="2">
    <source>
        <dbReference type="SAM" id="SignalP"/>
    </source>
</evidence>
<reference evidence="3 4" key="1">
    <citation type="submission" date="2015-05" db="EMBL/GenBank/DDBJ databases">
        <title>Complete genome sequence of a sulfur-oxidizing gammaproteobacterium strain HA5.</title>
        <authorList>
            <person name="Miura A."/>
            <person name="Kojima H."/>
            <person name="Fukui M."/>
        </authorList>
    </citation>
    <scope>NUCLEOTIDE SEQUENCE [LARGE SCALE GENOMIC DNA]</scope>
    <source>
        <strain evidence="3 4">HA5</strain>
    </source>
</reference>
<evidence type="ECO:0008006" key="5">
    <source>
        <dbReference type="Google" id="ProtNLM"/>
    </source>
</evidence>
<dbReference type="RefSeq" id="WP_096360686.1">
    <property type="nucleotide sequence ID" value="NZ_AP014879.1"/>
</dbReference>